<accession>A0ABR9DNG3</accession>
<dbReference type="EMBL" id="JACZDF010000001">
    <property type="protein sequence ID" value="MBD9698518.1"/>
    <property type="molecule type" value="Genomic_DNA"/>
</dbReference>
<dbReference type="InterPro" id="IPR038071">
    <property type="entry name" value="UROD/MetE-like_sf"/>
</dbReference>
<evidence type="ECO:0008006" key="3">
    <source>
        <dbReference type="Google" id="ProtNLM"/>
    </source>
</evidence>
<reference evidence="1 2" key="1">
    <citation type="submission" date="2020-09" db="EMBL/GenBank/DDBJ databases">
        <title>Flavimobilis rhizosphaerae sp. nov., isolated from rhizosphere soil of Spartina alterniflora.</title>
        <authorList>
            <person name="Hanqin C."/>
        </authorList>
    </citation>
    <scope>NUCLEOTIDE SEQUENCE [LARGE SCALE GENOMIC DNA]</scope>
    <source>
        <strain evidence="1 2">GY 10621</strain>
    </source>
</reference>
<proteinExistence type="predicted"/>
<protein>
    <recommendedName>
        <fullName evidence="3">Methionine synthase</fullName>
    </recommendedName>
</protein>
<gene>
    <name evidence="1" type="ORF">IGS67_03275</name>
</gene>
<dbReference type="Proteomes" id="UP000642107">
    <property type="component" value="Unassembled WGS sequence"/>
</dbReference>
<evidence type="ECO:0000313" key="2">
    <source>
        <dbReference type="Proteomes" id="UP000642107"/>
    </source>
</evidence>
<dbReference type="SUPFAM" id="SSF51726">
    <property type="entry name" value="UROD/MetE-like"/>
    <property type="match status" value="1"/>
</dbReference>
<evidence type="ECO:0000313" key="1">
    <source>
        <dbReference type="EMBL" id="MBD9698518.1"/>
    </source>
</evidence>
<organism evidence="1 2">
    <name type="scientific">Flavimobilis rhizosphaerae</name>
    <dbReference type="NCBI Taxonomy" id="2775421"/>
    <lineage>
        <taxon>Bacteria</taxon>
        <taxon>Bacillati</taxon>
        <taxon>Actinomycetota</taxon>
        <taxon>Actinomycetes</taxon>
        <taxon>Micrococcales</taxon>
        <taxon>Jonesiaceae</taxon>
        <taxon>Flavimobilis</taxon>
    </lineage>
</organism>
<keyword evidence="2" id="KW-1185">Reference proteome</keyword>
<comment type="caution">
    <text evidence="1">The sequence shown here is derived from an EMBL/GenBank/DDBJ whole genome shotgun (WGS) entry which is preliminary data.</text>
</comment>
<sequence length="327" mass="33890">MTVLGDTDEAPADVRALATLPVLAARGPGSDRVGRTASLLDGMPVELGPHGWRLADHAGVDLERARAAHREDLDALAVAAVGWAGEIVVEAVGPWSLAASLWLARGDRVLCDDGAVADLGAALAEALTRRVHDVRRQAPGAHVTVLLAEPLVGQVVAGVLPTFSGHARLRAVPRPRVLEVLSPVVAAVRAADARVVVHVGTAVGGVAPAVLAGADGVGLDAGPWDERRWETIATAVERGVELWQGLPPARVSSCAGPDLVALARLVAEPWRRVGLPAADLARVVLHEALGEVRVDPAPPAQRSVDEARAAGRNLRRTALLLAERAAG</sequence>
<name>A0ABR9DNG3_9MICO</name>